<dbReference type="GO" id="GO:0006508">
    <property type="term" value="P:proteolysis"/>
    <property type="evidence" value="ECO:0007669"/>
    <property type="project" value="InterPro"/>
</dbReference>
<feature type="domain" description="Dipeptidylpeptidase IV N-terminal" evidence="2">
    <location>
        <begin position="155"/>
        <end position="433"/>
    </location>
</feature>
<reference evidence="3 4" key="1">
    <citation type="journal article" date="2014" name="BMC Genomics">
        <title>Comparison of environmental and isolate Sulfobacillus genomes reveals diverse carbon, sulfur, nitrogen, and hydrogen metabolisms.</title>
        <authorList>
            <person name="Justice N.B."/>
            <person name="Norman A."/>
            <person name="Brown C.T."/>
            <person name="Singh A."/>
            <person name="Thomas B.C."/>
            <person name="Banfield J.F."/>
        </authorList>
    </citation>
    <scope>NUCLEOTIDE SEQUENCE [LARGE SCALE GENOMIC DNA]</scope>
    <source>
        <strain evidence="3">AMDSBA4</strain>
    </source>
</reference>
<dbReference type="InterPro" id="IPR050278">
    <property type="entry name" value="Serine_Prot_S9B/DPPIV"/>
</dbReference>
<accession>A0A2T2XI90</accession>
<name>A0A2T2XI90_9FIRM</name>
<gene>
    <name evidence="3" type="ORF">C7B46_06475</name>
</gene>
<dbReference type="InterPro" id="IPR001375">
    <property type="entry name" value="Peptidase_S9_cat"/>
</dbReference>
<dbReference type="AlphaFoldDB" id="A0A2T2XI90"/>
<dbReference type="Pfam" id="PF00326">
    <property type="entry name" value="Peptidase_S9"/>
    <property type="match status" value="1"/>
</dbReference>
<feature type="domain" description="Peptidase S9 prolyl oligopeptidase catalytic" evidence="1">
    <location>
        <begin position="522"/>
        <end position="720"/>
    </location>
</feature>
<dbReference type="GO" id="GO:0008236">
    <property type="term" value="F:serine-type peptidase activity"/>
    <property type="evidence" value="ECO:0007669"/>
    <property type="project" value="InterPro"/>
</dbReference>
<dbReference type="SUPFAM" id="SSF53474">
    <property type="entry name" value="alpha/beta-Hydrolases"/>
    <property type="match status" value="1"/>
</dbReference>
<evidence type="ECO:0000313" key="3">
    <source>
        <dbReference type="EMBL" id="PSR34190.1"/>
    </source>
</evidence>
<dbReference type="EMBL" id="PXYW01000011">
    <property type="protein sequence ID" value="PSR34190.1"/>
    <property type="molecule type" value="Genomic_DNA"/>
</dbReference>
<evidence type="ECO:0000313" key="4">
    <source>
        <dbReference type="Proteomes" id="UP000242972"/>
    </source>
</evidence>
<evidence type="ECO:0000259" key="2">
    <source>
        <dbReference type="Pfam" id="PF00930"/>
    </source>
</evidence>
<organism evidence="3 4">
    <name type="scientific">Sulfobacillus benefaciens</name>
    <dbReference type="NCBI Taxonomy" id="453960"/>
    <lineage>
        <taxon>Bacteria</taxon>
        <taxon>Bacillati</taxon>
        <taxon>Bacillota</taxon>
        <taxon>Clostridia</taxon>
        <taxon>Eubacteriales</taxon>
        <taxon>Clostridiales Family XVII. Incertae Sedis</taxon>
        <taxon>Sulfobacillus</taxon>
    </lineage>
</organism>
<protein>
    <submittedName>
        <fullName evidence="3">S9 family peptidase</fullName>
    </submittedName>
</protein>
<evidence type="ECO:0000259" key="1">
    <source>
        <dbReference type="Pfam" id="PF00326"/>
    </source>
</evidence>
<proteinExistence type="predicted"/>
<comment type="caution">
    <text evidence="3">The sequence shown here is derived from an EMBL/GenBank/DDBJ whole genome shotgun (WGS) entry which is preliminary data.</text>
</comment>
<dbReference type="Gene3D" id="3.40.50.1820">
    <property type="entry name" value="alpha/beta hydrolase"/>
    <property type="match status" value="1"/>
</dbReference>
<dbReference type="SUPFAM" id="SSF82171">
    <property type="entry name" value="DPP6 N-terminal domain-like"/>
    <property type="match status" value="1"/>
</dbReference>
<dbReference type="InterPro" id="IPR002469">
    <property type="entry name" value="Peptidase_S9B_N"/>
</dbReference>
<dbReference type="PANTHER" id="PTHR11731:SF193">
    <property type="entry name" value="DIPEPTIDYL PEPTIDASE 9"/>
    <property type="match status" value="1"/>
</dbReference>
<sequence length="720" mass="81579">MLIVMEYSTDEGAMEVTDKSSEHLTPEMVASLPLPGTTIPQKIRFSPDGKCVLYLLGDTENLALSLWKYDIAMDYHEKIAGPQSGSAWNLDEELRRERTRMIWEGITDYQVAECRGRQVILIPQGDKLFVLKGANSPQELAGVLSAQNPLLLTDGRVVYVKQGELWRTDIDGSSPIQLTHGGAPEVTRGIAEYAAQEELGRTTGFWVSAQGTWLAFEEVDDRHVPEFPLVHWERDLAMVEPHRYPFVGEPNAKTRLGLVSMDGGPIRWLDFGEEEQYIARVIWRNDRELAVMLLSRDNKRLRWVLYDVLKNVYAPLFEERSPLWVNVGDDTRFLDTGEILTSSEASGFRHLWIYDQDTPGGRQITHGEYEVQRLLAVDEPHRLAYVAATKETPLEVHIYRVGLDDGQMTRLSNEPGVHHAVISPDFNLWVDQSGSLQYSPQTRLMTMTGDIEAILHGENRLTPENLGLKAPELVTVAADDGITLYGAVYPAKTDVRPVPAIVNVYGGTHAQMVLNSWNLTIDLQAQLLSQKGYLVFKLDNRGSYHRGKQFEGYVYRRFATVEVQDQVTGVHWLVENRHVDPHRIGIYGWSYGGYMSLMALLKAPDIFRVAVAGAPVTDFRFYDTAYTERYMETPQNNPQGYHEASVLSYVDQLQGDLLIIHGLLDENVHFRNSVRLIQALNQVGKSADLVLLPESRHAVRGFHNVLTVIRRRTEYFLNHL</sequence>
<dbReference type="PANTHER" id="PTHR11731">
    <property type="entry name" value="PROTEASE FAMILY S9B,C DIPEPTIDYL-PEPTIDASE IV-RELATED"/>
    <property type="match status" value="1"/>
</dbReference>
<dbReference type="Pfam" id="PF00930">
    <property type="entry name" value="DPPIV_N"/>
    <property type="match status" value="1"/>
</dbReference>
<dbReference type="Gene3D" id="2.140.10.30">
    <property type="entry name" value="Dipeptidylpeptidase IV, N-terminal domain"/>
    <property type="match status" value="1"/>
</dbReference>
<dbReference type="Proteomes" id="UP000242972">
    <property type="component" value="Unassembled WGS sequence"/>
</dbReference>
<dbReference type="GO" id="GO:0008239">
    <property type="term" value="F:dipeptidyl-peptidase activity"/>
    <property type="evidence" value="ECO:0007669"/>
    <property type="project" value="TreeGrafter"/>
</dbReference>
<dbReference type="InterPro" id="IPR029058">
    <property type="entry name" value="AB_hydrolase_fold"/>
</dbReference>